<evidence type="ECO:0000313" key="16">
    <source>
        <dbReference type="Proteomes" id="UP000327044"/>
    </source>
</evidence>
<sequence length="363" mass="42774">MKRYIQLRFVLILVIILIIIFAVQDFHTLRKNDRKSILYWTPFWWHEDFEVGFGDEPFENCEYTNCFATNDRHFMEISEFDAVIFHASIYDPKIHGKPRRRTAKQVYIFCNMEAPVYIAPNFSQYDSFYNWTMTYRFDSDIVSRHGQFMEEESNYTLSSVSAIQKKTKLIAWFVSHCKTSSQREVLVAELQRFLPVDVYGLCGPLACEKTQRNELSSPKCYDMLEEDYKFYLSFENSLCKDYSTEKLYNALRKNVVPIVYGAGDYNMSAPPGSVINVADFETVEQLADHLWYLHENATAYLEYFHWKKRYKIAKVQKACEICRKLNLPQRTSIYHNLLEWSKGSRGEICKIGSDLPNILRNAL</sequence>
<comment type="similarity">
    <text evidence="3 12">Belongs to the glycosyltransferase 10 family.</text>
</comment>
<evidence type="ECO:0000256" key="9">
    <source>
        <dbReference type="ARBA" id="ARBA00023034"/>
    </source>
</evidence>
<evidence type="ECO:0000256" key="5">
    <source>
        <dbReference type="ARBA" id="ARBA00022679"/>
    </source>
</evidence>
<feature type="domain" description="Fucosyltransferase C-terminal" evidence="13">
    <location>
        <begin position="164"/>
        <end position="340"/>
    </location>
</feature>
<keyword evidence="11" id="KW-0325">Glycoprotein</keyword>
<evidence type="ECO:0000256" key="2">
    <source>
        <dbReference type="ARBA" id="ARBA00004922"/>
    </source>
</evidence>
<dbReference type="InterPro" id="IPR038577">
    <property type="entry name" value="GT10-like_C_sf"/>
</dbReference>
<protein>
    <recommendedName>
        <fullName evidence="12">Fucosyltransferase</fullName>
        <ecNumber evidence="12">2.4.1.-</ecNumber>
    </recommendedName>
</protein>
<dbReference type="InterPro" id="IPR001503">
    <property type="entry name" value="Glyco_trans_10"/>
</dbReference>
<dbReference type="InterPro" id="IPR055270">
    <property type="entry name" value="Glyco_tran_10_C"/>
</dbReference>
<dbReference type="EMBL" id="VVIM01000010">
    <property type="protein sequence ID" value="KAB0792751.1"/>
    <property type="molecule type" value="Genomic_DNA"/>
</dbReference>
<dbReference type="FunFam" id="3.40.50.11660:FF:000006">
    <property type="entry name" value="Alpha-(1,3)-fucosyltransferase C"/>
    <property type="match status" value="1"/>
</dbReference>
<dbReference type="Gene3D" id="3.40.50.11660">
    <property type="entry name" value="Glycosyl transferase family 10, C-terminal domain"/>
    <property type="match status" value="1"/>
</dbReference>
<evidence type="ECO:0000259" key="14">
    <source>
        <dbReference type="Pfam" id="PF17039"/>
    </source>
</evidence>
<dbReference type="FunCoup" id="A0A5N4A617">
    <property type="interactions" value="27"/>
</dbReference>
<dbReference type="GO" id="GO:0008417">
    <property type="term" value="F:fucosyltransferase activity"/>
    <property type="evidence" value="ECO:0007669"/>
    <property type="project" value="InterPro"/>
</dbReference>
<dbReference type="UniPathway" id="UPA00378"/>
<feature type="domain" description="Fucosyltransferase N-terminal" evidence="14">
    <location>
        <begin position="33"/>
        <end position="145"/>
    </location>
</feature>
<dbReference type="Pfam" id="PF00852">
    <property type="entry name" value="Glyco_transf_10"/>
    <property type="match status" value="1"/>
</dbReference>
<comment type="caution">
    <text evidence="15">The sequence shown here is derived from an EMBL/GenBank/DDBJ whole genome shotgun (WGS) entry which is preliminary data.</text>
</comment>
<dbReference type="GO" id="GO:0032580">
    <property type="term" value="C:Golgi cisterna membrane"/>
    <property type="evidence" value="ECO:0007669"/>
    <property type="project" value="UniProtKB-SubCell"/>
</dbReference>
<dbReference type="PANTHER" id="PTHR48438">
    <property type="entry name" value="ALPHA-(1,3)-FUCOSYLTRANSFERASE C-RELATED"/>
    <property type="match status" value="1"/>
</dbReference>
<evidence type="ECO:0000256" key="4">
    <source>
        <dbReference type="ARBA" id="ARBA00022676"/>
    </source>
</evidence>
<evidence type="ECO:0000256" key="3">
    <source>
        <dbReference type="ARBA" id="ARBA00008919"/>
    </source>
</evidence>
<keyword evidence="7" id="KW-0735">Signal-anchor</keyword>
<name>A0A5N4A617_PHOPY</name>
<reference evidence="15 16" key="1">
    <citation type="journal article" date="2018" name="Elife">
        <title>Firefly genomes illuminate parallel origins of bioluminescence in beetles.</title>
        <authorList>
            <person name="Fallon T.R."/>
            <person name="Lower S.E."/>
            <person name="Chang C.H."/>
            <person name="Bessho-Uehara M."/>
            <person name="Martin G.J."/>
            <person name="Bewick A.J."/>
            <person name="Behringer M."/>
            <person name="Debat H.J."/>
            <person name="Wong I."/>
            <person name="Day J.C."/>
            <person name="Suvorov A."/>
            <person name="Silva C.J."/>
            <person name="Stanger-Hall K.F."/>
            <person name="Hall D.W."/>
            <person name="Schmitz R.J."/>
            <person name="Nelson D.R."/>
            <person name="Lewis S.M."/>
            <person name="Shigenobu S."/>
            <person name="Bybee S.M."/>
            <person name="Larracuente A.M."/>
            <person name="Oba Y."/>
            <person name="Weng J.K."/>
        </authorList>
    </citation>
    <scope>NUCLEOTIDE SEQUENCE [LARGE SCALE GENOMIC DNA]</scope>
    <source>
        <strain evidence="15">1611_PpyrPB1</strain>
        <tissue evidence="15">Whole body</tissue>
    </source>
</reference>
<dbReference type="SUPFAM" id="SSF53756">
    <property type="entry name" value="UDP-Glycosyltransferase/glycogen phosphorylase"/>
    <property type="match status" value="1"/>
</dbReference>
<evidence type="ECO:0000259" key="13">
    <source>
        <dbReference type="Pfam" id="PF00852"/>
    </source>
</evidence>
<evidence type="ECO:0000256" key="11">
    <source>
        <dbReference type="ARBA" id="ARBA00023180"/>
    </source>
</evidence>
<evidence type="ECO:0000256" key="1">
    <source>
        <dbReference type="ARBA" id="ARBA00004447"/>
    </source>
</evidence>
<accession>A0A5N4A617</accession>
<organism evidence="15 16">
    <name type="scientific">Photinus pyralis</name>
    <name type="common">Common eastern firefly</name>
    <name type="synonym">Lampyris pyralis</name>
    <dbReference type="NCBI Taxonomy" id="7054"/>
    <lineage>
        <taxon>Eukaryota</taxon>
        <taxon>Metazoa</taxon>
        <taxon>Ecdysozoa</taxon>
        <taxon>Arthropoda</taxon>
        <taxon>Hexapoda</taxon>
        <taxon>Insecta</taxon>
        <taxon>Pterygota</taxon>
        <taxon>Neoptera</taxon>
        <taxon>Endopterygota</taxon>
        <taxon>Coleoptera</taxon>
        <taxon>Polyphaga</taxon>
        <taxon>Elateriformia</taxon>
        <taxon>Elateroidea</taxon>
        <taxon>Lampyridae</taxon>
        <taxon>Lampyrinae</taxon>
        <taxon>Photinus</taxon>
    </lineage>
</organism>
<keyword evidence="10 12" id="KW-0472">Membrane</keyword>
<comment type="subcellular location">
    <subcellularLocation>
        <location evidence="1 12">Golgi apparatus</location>
        <location evidence="1 12">Golgi stack membrane</location>
        <topology evidence="1 12">Single-pass type II membrane protein</topology>
    </subcellularLocation>
</comment>
<comment type="pathway">
    <text evidence="2">Protein modification; protein glycosylation.</text>
</comment>
<keyword evidence="9 12" id="KW-0333">Golgi apparatus</keyword>
<dbReference type="Proteomes" id="UP000327044">
    <property type="component" value="Unassembled WGS sequence"/>
</dbReference>
<keyword evidence="6 12" id="KW-0812">Transmembrane</keyword>
<dbReference type="InParanoid" id="A0A5N4A617"/>
<dbReference type="PANTHER" id="PTHR48438:SF1">
    <property type="entry name" value="ALPHA-(1,3)-FUCOSYLTRANSFERASE C-RELATED"/>
    <property type="match status" value="1"/>
</dbReference>
<feature type="transmembrane region" description="Helical" evidence="12">
    <location>
        <begin position="7"/>
        <end position="26"/>
    </location>
</feature>
<keyword evidence="8 12" id="KW-1133">Transmembrane helix</keyword>
<keyword evidence="16" id="KW-1185">Reference proteome</keyword>
<evidence type="ECO:0000256" key="7">
    <source>
        <dbReference type="ARBA" id="ARBA00022968"/>
    </source>
</evidence>
<evidence type="ECO:0000256" key="8">
    <source>
        <dbReference type="ARBA" id="ARBA00022989"/>
    </source>
</evidence>
<keyword evidence="5 12" id="KW-0808">Transferase</keyword>
<gene>
    <name evidence="15" type="ORF">PPYR_14710</name>
</gene>
<dbReference type="InterPro" id="IPR031481">
    <property type="entry name" value="Glyco_tran_10_N"/>
</dbReference>
<dbReference type="EC" id="2.4.1.-" evidence="12"/>
<evidence type="ECO:0000313" key="15">
    <source>
        <dbReference type="EMBL" id="KAB0792751.1"/>
    </source>
</evidence>
<keyword evidence="4 12" id="KW-0328">Glycosyltransferase</keyword>
<proteinExistence type="inferred from homology"/>
<evidence type="ECO:0000256" key="12">
    <source>
        <dbReference type="RuleBase" id="RU003832"/>
    </source>
</evidence>
<evidence type="ECO:0000256" key="6">
    <source>
        <dbReference type="ARBA" id="ARBA00022692"/>
    </source>
</evidence>
<dbReference type="Pfam" id="PF17039">
    <property type="entry name" value="Glyco_tran_10_N"/>
    <property type="match status" value="1"/>
</dbReference>
<dbReference type="AlphaFoldDB" id="A0A5N4A617"/>
<evidence type="ECO:0000256" key="10">
    <source>
        <dbReference type="ARBA" id="ARBA00023136"/>
    </source>
</evidence>